<feature type="compositionally biased region" description="Low complexity" evidence="1">
    <location>
        <begin position="749"/>
        <end position="762"/>
    </location>
</feature>
<reference evidence="3 4" key="2">
    <citation type="journal article" date="2022" name="Mol. Biol. Evol.">
        <title>Comparative Genomics Reveals Insights into the Divergent Evolution of Astigmatic Mites and Household Pest Adaptations.</title>
        <authorList>
            <person name="Xiong Q."/>
            <person name="Wan A.T."/>
            <person name="Liu X."/>
            <person name="Fung C.S."/>
            <person name="Xiao X."/>
            <person name="Malainual N."/>
            <person name="Hou J."/>
            <person name="Wang L."/>
            <person name="Wang M."/>
            <person name="Yang K.Y."/>
            <person name="Cui Y."/>
            <person name="Leung E.L."/>
            <person name="Nong W."/>
            <person name="Shin S.K."/>
            <person name="Au S.W."/>
            <person name="Jeong K.Y."/>
            <person name="Chew F.T."/>
            <person name="Hui J.H."/>
            <person name="Leung T.F."/>
            <person name="Tungtrongchitr A."/>
            <person name="Zhong N."/>
            <person name="Liu Z."/>
            <person name="Tsui S.K."/>
        </authorList>
    </citation>
    <scope>NUCLEOTIDE SEQUENCE [LARGE SCALE GENOMIC DNA]</scope>
    <source>
        <strain evidence="3">Derp</strain>
    </source>
</reference>
<feature type="compositionally biased region" description="Polar residues" evidence="1">
    <location>
        <begin position="792"/>
        <end position="810"/>
    </location>
</feature>
<feature type="compositionally biased region" description="Low complexity" evidence="1">
    <location>
        <begin position="1997"/>
        <end position="2006"/>
    </location>
</feature>
<evidence type="ECO:0000313" key="4">
    <source>
        <dbReference type="Proteomes" id="UP000887458"/>
    </source>
</evidence>
<feature type="region of interest" description="Disordered" evidence="1">
    <location>
        <begin position="698"/>
        <end position="725"/>
    </location>
</feature>
<dbReference type="Pfam" id="PF13820">
    <property type="entry name" value="NCOA6_TRADD-N"/>
    <property type="match status" value="1"/>
</dbReference>
<feature type="compositionally biased region" description="Polar residues" evidence="1">
    <location>
        <begin position="2877"/>
        <end position="2892"/>
    </location>
</feature>
<feature type="compositionally biased region" description="Polar residues" evidence="1">
    <location>
        <begin position="1634"/>
        <end position="1643"/>
    </location>
</feature>
<gene>
    <name evidence="3" type="primary">NCOA6</name>
    <name evidence="3" type="ORF">DERP_002914</name>
</gene>
<feature type="region of interest" description="Disordered" evidence="1">
    <location>
        <begin position="994"/>
        <end position="1089"/>
    </location>
</feature>
<organism evidence="3 4">
    <name type="scientific">Dermatophagoides pteronyssinus</name>
    <name type="common">European house dust mite</name>
    <dbReference type="NCBI Taxonomy" id="6956"/>
    <lineage>
        <taxon>Eukaryota</taxon>
        <taxon>Metazoa</taxon>
        <taxon>Ecdysozoa</taxon>
        <taxon>Arthropoda</taxon>
        <taxon>Chelicerata</taxon>
        <taxon>Arachnida</taxon>
        <taxon>Acari</taxon>
        <taxon>Acariformes</taxon>
        <taxon>Sarcoptiformes</taxon>
        <taxon>Astigmata</taxon>
        <taxon>Psoroptidia</taxon>
        <taxon>Analgoidea</taxon>
        <taxon>Pyroglyphidae</taxon>
        <taxon>Dermatophagoidinae</taxon>
        <taxon>Dermatophagoides</taxon>
    </lineage>
</organism>
<feature type="compositionally biased region" description="Polar residues" evidence="1">
    <location>
        <begin position="2015"/>
        <end position="2033"/>
    </location>
</feature>
<feature type="compositionally biased region" description="Low complexity" evidence="1">
    <location>
        <begin position="2643"/>
        <end position="2656"/>
    </location>
</feature>
<feature type="compositionally biased region" description="Polar residues" evidence="1">
    <location>
        <begin position="2788"/>
        <end position="2799"/>
    </location>
</feature>
<feature type="region of interest" description="Disordered" evidence="1">
    <location>
        <begin position="914"/>
        <end position="947"/>
    </location>
</feature>
<feature type="region of interest" description="Disordered" evidence="1">
    <location>
        <begin position="749"/>
        <end position="821"/>
    </location>
</feature>
<proteinExistence type="predicted"/>
<feature type="compositionally biased region" description="Polar residues" evidence="1">
    <location>
        <begin position="1606"/>
        <end position="1623"/>
    </location>
</feature>
<feature type="region of interest" description="Disordered" evidence="1">
    <location>
        <begin position="456"/>
        <end position="484"/>
    </location>
</feature>
<feature type="region of interest" description="Disordered" evidence="1">
    <location>
        <begin position="1989"/>
        <end position="2033"/>
    </location>
</feature>
<feature type="region of interest" description="Disordered" evidence="1">
    <location>
        <begin position="1767"/>
        <end position="1917"/>
    </location>
</feature>
<feature type="compositionally biased region" description="Polar residues" evidence="1">
    <location>
        <begin position="1810"/>
        <end position="1824"/>
    </location>
</feature>
<feature type="compositionally biased region" description="Low complexity" evidence="1">
    <location>
        <begin position="2800"/>
        <end position="2811"/>
    </location>
</feature>
<feature type="region of interest" description="Disordered" evidence="1">
    <location>
        <begin position="1606"/>
        <end position="1643"/>
    </location>
</feature>
<feature type="compositionally biased region" description="Acidic residues" evidence="1">
    <location>
        <begin position="1770"/>
        <end position="1786"/>
    </location>
</feature>
<feature type="compositionally biased region" description="Polar residues" evidence="1">
    <location>
        <begin position="1906"/>
        <end position="1917"/>
    </location>
</feature>
<accession>A0ABQ8JW09</accession>
<feature type="compositionally biased region" description="Polar residues" evidence="1">
    <location>
        <begin position="2666"/>
        <end position="2699"/>
    </location>
</feature>
<protein>
    <submittedName>
        <fullName evidence="3">Nucleic acid-binding region</fullName>
    </submittedName>
</protein>
<evidence type="ECO:0000256" key="1">
    <source>
        <dbReference type="SAM" id="MobiDB-lite"/>
    </source>
</evidence>
<sequence length="2910" mass="310052">MDSLTSSFSKDISINNNKNQKILQNKKQINSSSINTIIKSKQLFLNPNKIIDSTPTIRSSIKRHHLLSKRKLVRLTCEGNLNDTNFPNKLRKIITKLKIILLNGKNLIKVTKVEPWNSVRVTLNLSDDAAQQLRQLAEHGDSTLRNIGILSVQVDGQQVISLTGTNDVNSNNYVTSTSNTCITNNNPNDAFTIENHIGREKNSHLNISSVKNDNNYFEHTNNQINGIALPTTAINCENSNSSTNIHSGGGGSNGSSSNNETPITILPPPLLSSTTTTNVPMIIPKLATSKTATTTLITSSASSFTNSQFGINNNNNNSSNSQQPMHQYQQQQQIKFNFIIDNNNKCQNTSESQSTNNNEEQVMNQTVTLPTTTGVQQSLIGPRQLLLNRQQLSSTLMTQMIPADQSSSTPSKLLVPNTTTITSCQLAVTECGGGIASTPSVSATTTMTNKKLADLLPSLPSQSPTLNSSAYKAQESQSNPRHRQQVLMHNQSSTGSIGSESNRQNSSDILLESKIDAVDDDLLVSVAAEDPNVDFPTDLNDLNLLLEEMESSSLTTTTTSASSVVTTPIAATTTITVNQTQPIMSNQTNVNKQQHTLLAMNSDPNNKSQNLPFFITHHQQHPIQPPSLQSNMSLISNSRNGVGQQQQSIQMIQNNNNNVSVLPVTTTLPDQTSSGSLVMTTTSTINVGQFQQQLSNDNAIYSSPSNKSQQQPPISCIQQSQTGSPRQIYVPARTQHSWRTVAAAAVATNSNVSPQPSPSIVSTPPPPPKVRTPTSLSGGSEMLVHQQPPSPQTSATRFISVSNNNNNSGMATPPPSCPSPLIRQQTLNSSTSNAAIAKPQQILIRSGGPGQSFSISQQQQSSTSNAVITSSSNAVALSSPLLVNLLQNDVPAVSCSSSSSNNSSTSFPQQITSNVATLGGNNNGNSQQQQIHLLSSHRHHQSSGDSNTAAALGQVTHQLMMVQVSSAGAGQATTTTIHQISNPVAGNVIHHPAMSASSTSAKHQSTNDQSQSNANNSGASTPTTPLAKPKKQRKSRKKANQTTETIIMTDCSSSSSSMPSTPTTQSNQFTPSGGISICQTPNSDLSARMQSNSGTTFLTIPANAQLIQQQKLQQQQHSQSSANQSTLIANQQTSQQSLRFHHQKPRLMMIATNAAHHQMINAASGGNEQMTAVSSVSTMGNPTIVSSPSGGTFIIANVPASSLQNAVTSSAAGTTMMTAVSQSNVSPGVQLGGNRKQIFLATKSNSFPVSSALSAGAIVRFANQSLVNAGVGASSSSSSTPNLVPSQTVKLVSSSSQQTLNQSNQNFQQSLQQQSTITTQHQQQLLSSVSAIVNTSPNKSSQHTLLPTSTASPSLLHQSTTMQLNQSLSISNSNTNSNNNNNFSINQPASVSIAPSISIASSSSSSSSPIRATKSLHQQSEQLLLTPVVASSMQSSSTSVTNLNPQQFHKSFQVQATGSISKNNPSSLLLNKLSQRQHSTTVNPPMYTKIALPTAATVSSCVSSPGNMVATKVPFHTKVSVTSDVVTKSGESVLDNATFVVKNQEVPLLLVDQQKSAAVAAPTTTFTKTTSADQSSTLQQKTEMITTGNKPQMHVNFKQSLSEMLSSNVESNTGGQQSRTSPDSVFMDDPGVGRTSTVNESSAPISPSYFLAPASAFDRSAKDPSPSAVQIDDVSRIDVRSFQEDSKIKIEKINSDDEKSGIKGTISAKKEPESSTVITSLTISSSTTTTSESTSMAKAVDTSSTTITQKSNSFYVIKHDYSQELPDHILDDDDEEDGDDDSDADDYGFYSSRPSHFLSGSIGSIGGTSKNPVSTNDRNSNMNKNPVPECDDLGKTTGNAPEKSSSSDFSAAKSIEESNSEVKLSVQTDSELSAKQESSSMINGDVSSQKSPSSSIDSDNEKSLIKPSTQSPPVSLSTTVPLSVASKSCPISTTVTTFSTNETNQTKDLTNIVSGIVNNELDETKVSKLPITSSDISNSSTVDKNQQILLSAPKPLASKSTTTTAAKSRRKTHSPSETSSSLLAPSNKDSTSLIISNSKIETRNESPSPNEKQQPQQQPVLVHFKHPTSQTLSTTSTAIQLTNTMNTFLTAATSSAATIADNNNTSSISTTTASMVTTTVPTPPNQKIRVVYNPPMYRTVLPTSTGGQQQQFPQIQLLSIKQSSSSSATPTSFKIISNKLPMVSQQGSSQPLLIPMAVSNNQGTVFSVKAPTSSAAITTNSISQSPTAATVQSDYLQEININNNKQSSSDSVDSSNLKTKDSEIIKNEEIDKKSDDIILLSDNSIDNGTKNDAFPTEPIIFSNLNEKTTESAITHQSSTEEIETKQTLSRQSLDTSILKPTSQTDNPPTTNKVTIQPQTSIARTVIMLPSGSDSIAGSNVVILKAESSRLSKADNVVTTTTNSLSNSPLRRQILISKPTTHHHYSSNQDSTTQQQGSIYATKSATNNNKTVTATKTLPSILRQRKRKNDATNLSQQQVFQTSTISTITIDPIKSSPSSIEQSVNVPVTTNDCSVLLSSESDEAESHSTPTVQHGSLTFKQHKYQSILSTSTMNDDIDATNVSDQIDSATQVTATTRPLKRARKSKITTIQQQHIGSMALPTSSPVYVNFVTNPCSDLQISKSNQDGKNETTPTVSTSRILRNSTTLTLQPSTQSPPKTIVKRGQRNQRTTSIPVQMNESTSVSVSLFPTTSTNTMNESIKLNDKPKRAAAVGNPSATTPTNRQTRSNRGRKKPNESSSLDQTMTDATSMISSSDPVPVSEKLVTDDTVDPHQPQSLIDPNIIDKNLDSRSPSSSTMLSHNISTTTTSSVVSNNPTITHVISVSSSGEPLVSLLDSSINVNSTGGNNPVTTSGGGNNNSLLVKRSRKTLLTAVTSATIQSRPSLRNSSVSETISPPPPSAKRRRLAKDVSK</sequence>
<feature type="compositionally biased region" description="Polar residues" evidence="1">
    <location>
        <begin position="2714"/>
        <end position="2724"/>
    </location>
</feature>
<feature type="compositionally biased region" description="Polar residues" evidence="1">
    <location>
        <begin position="1067"/>
        <end position="1089"/>
    </location>
</feature>
<feature type="compositionally biased region" description="Basic residues" evidence="1">
    <location>
        <begin position="1028"/>
        <end position="1039"/>
    </location>
</feature>
<feature type="region of interest" description="Disordered" evidence="1">
    <location>
        <begin position="2314"/>
        <end position="2333"/>
    </location>
</feature>
<dbReference type="EMBL" id="NJHN03000008">
    <property type="protein sequence ID" value="KAH9426814.1"/>
    <property type="molecule type" value="Genomic_DNA"/>
</dbReference>
<feature type="compositionally biased region" description="Polar residues" evidence="1">
    <location>
        <begin position="2618"/>
        <end position="2642"/>
    </location>
</feature>
<feature type="compositionally biased region" description="Low complexity" evidence="1">
    <location>
        <begin position="702"/>
        <end position="721"/>
    </location>
</feature>
<reference evidence="3 4" key="1">
    <citation type="journal article" date="2018" name="J. Allergy Clin. Immunol.">
        <title>High-quality assembly of Dermatophagoides pteronyssinus genome and transcriptome reveals a wide range of novel allergens.</title>
        <authorList>
            <person name="Liu X.Y."/>
            <person name="Yang K.Y."/>
            <person name="Wang M.Q."/>
            <person name="Kwok J.S."/>
            <person name="Zeng X."/>
            <person name="Yang Z."/>
            <person name="Xiao X.J."/>
            <person name="Lau C.P."/>
            <person name="Li Y."/>
            <person name="Huang Z.M."/>
            <person name="Ba J.G."/>
            <person name="Yim A.K."/>
            <person name="Ouyang C.Y."/>
            <person name="Ngai S.M."/>
            <person name="Chan T.F."/>
            <person name="Leung E.L."/>
            <person name="Liu L."/>
            <person name="Liu Z.G."/>
            <person name="Tsui S.K."/>
        </authorList>
    </citation>
    <scope>NUCLEOTIDE SEQUENCE [LARGE SCALE GENOMIC DNA]</scope>
    <source>
        <strain evidence="3">Derp</strain>
    </source>
</reference>
<evidence type="ECO:0000259" key="2">
    <source>
        <dbReference type="Pfam" id="PF13820"/>
    </source>
</evidence>
<feature type="compositionally biased region" description="Low complexity" evidence="1">
    <location>
        <begin position="456"/>
        <end position="469"/>
    </location>
</feature>
<feature type="region of interest" description="Disordered" evidence="1">
    <location>
        <begin position="2877"/>
        <end position="2910"/>
    </location>
</feature>
<feature type="compositionally biased region" description="Low complexity" evidence="1">
    <location>
        <begin position="1843"/>
        <end position="1853"/>
    </location>
</feature>
<feature type="compositionally biased region" description="Polar residues" evidence="1">
    <location>
        <begin position="1861"/>
        <end position="1886"/>
    </location>
</feature>
<feature type="compositionally biased region" description="Low complexity" evidence="1">
    <location>
        <begin position="1052"/>
        <end position="1066"/>
    </location>
</feature>
<feature type="compositionally biased region" description="Low complexity" evidence="1">
    <location>
        <begin position="1004"/>
        <end position="1021"/>
    </location>
</feature>
<dbReference type="Proteomes" id="UP000887458">
    <property type="component" value="Unassembled WGS sequence"/>
</dbReference>
<name>A0ABQ8JW09_DERPT</name>
<keyword evidence="4" id="KW-1185">Reference proteome</keyword>
<feature type="domain" description="Nuclear receptor coactivator 6 TRADD-N" evidence="2">
    <location>
        <begin position="75"/>
        <end position="168"/>
    </location>
</feature>
<feature type="region of interest" description="Disordered" evidence="1">
    <location>
        <begin position="240"/>
        <end position="262"/>
    </location>
</feature>
<feature type="compositionally biased region" description="Low complexity" evidence="1">
    <location>
        <begin position="919"/>
        <end position="934"/>
    </location>
</feature>
<comment type="caution">
    <text evidence="3">The sequence shown here is derived from an EMBL/GenBank/DDBJ whole genome shotgun (WGS) entry which is preliminary data.</text>
</comment>
<feature type="compositionally biased region" description="Polar residues" evidence="1">
    <location>
        <begin position="470"/>
        <end position="479"/>
    </location>
</feature>
<feature type="region of interest" description="Disordered" evidence="1">
    <location>
        <begin position="2618"/>
        <end position="2811"/>
    </location>
</feature>
<dbReference type="InterPro" id="IPR032715">
    <property type="entry name" value="NCOA6_TRADD-N"/>
</dbReference>
<feature type="compositionally biased region" description="Polar residues" evidence="1">
    <location>
        <begin position="2735"/>
        <end position="2754"/>
    </location>
</feature>
<evidence type="ECO:0000313" key="3">
    <source>
        <dbReference type="EMBL" id="KAH9426814.1"/>
    </source>
</evidence>
<feature type="compositionally biased region" description="Low complexity" evidence="1">
    <location>
        <begin position="1887"/>
        <end position="1897"/>
    </location>
</feature>